<dbReference type="PROSITE" id="PS51194">
    <property type="entry name" value="HELICASE_CTER"/>
    <property type="match status" value="1"/>
</dbReference>
<evidence type="ECO:0000259" key="9">
    <source>
        <dbReference type="PROSITE" id="PS51192"/>
    </source>
</evidence>
<dbReference type="GO" id="GO:0005524">
    <property type="term" value="F:ATP binding"/>
    <property type="evidence" value="ECO:0007669"/>
    <property type="project" value="UniProtKB-KW"/>
</dbReference>
<evidence type="ECO:0000256" key="1">
    <source>
        <dbReference type="ARBA" id="ARBA00022737"/>
    </source>
</evidence>
<dbReference type="GO" id="GO:0004525">
    <property type="term" value="F:ribonuclease III activity"/>
    <property type="evidence" value="ECO:0007669"/>
    <property type="project" value="InterPro"/>
</dbReference>
<dbReference type="Gene3D" id="3.30.160.380">
    <property type="entry name" value="Dicer dimerisation domain"/>
    <property type="match status" value="1"/>
</dbReference>
<protein>
    <recommendedName>
        <fullName evidence="14">P-loop containing nucleoside triphosphate hydrolase protein</fullName>
    </recommendedName>
</protein>
<dbReference type="PROSITE" id="PS50142">
    <property type="entry name" value="RNASE_3_2"/>
    <property type="match status" value="2"/>
</dbReference>
<feature type="region of interest" description="Disordered" evidence="7">
    <location>
        <begin position="500"/>
        <end position="521"/>
    </location>
</feature>
<feature type="domain" description="Helicase ATP-binding" evidence="9">
    <location>
        <begin position="16"/>
        <end position="190"/>
    </location>
</feature>
<dbReference type="Gene3D" id="3.40.50.300">
    <property type="entry name" value="P-loop containing nucleotide triphosphate hydrolases"/>
    <property type="match status" value="2"/>
</dbReference>
<keyword evidence="6" id="KW-0694">RNA-binding</keyword>
<evidence type="ECO:0000256" key="2">
    <source>
        <dbReference type="ARBA" id="ARBA00022741"/>
    </source>
</evidence>
<dbReference type="GO" id="GO:0004386">
    <property type="term" value="F:helicase activity"/>
    <property type="evidence" value="ECO:0007669"/>
    <property type="project" value="UniProtKB-KW"/>
</dbReference>
<keyword evidence="3" id="KW-0378">Hydrolase</keyword>
<keyword evidence="5" id="KW-0067">ATP-binding</keyword>
<dbReference type="SMART" id="SM00490">
    <property type="entry name" value="HELICc"/>
    <property type="match status" value="1"/>
</dbReference>
<keyword evidence="1" id="KW-0677">Repeat</keyword>
<keyword evidence="13" id="KW-1185">Reference proteome</keyword>
<dbReference type="InterPro" id="IPR011545">
    <property type="entry name" value="DEAD/DEAH_box_helicase_dom"/>
</dbReference>
<evidence type="ECO:0000256" key="3">
    <source>
        <dbReference type="ARBA" id="ARBA00022801"/>
    </source>
</evidence>
<comment type="similarity">
    <text evidence="6">Belongs to the helicase family. Dicer subfamily.</text>
</comment>
<dbReference type="PANTHER" id="PTHR14950">
    <property type="entry name" value="DICER-RELATED"/>
    <property type="match status" value="1"/>
</dbReference>
<keyword evidence="2" id="KW-0547">Nucleotide-binding</keyword>
<dbReference type="Proteomes" id="UP000054144">
    <property type="component" value="Unassembled WGS sequence"/>
</dbReference>
<evidence type="ECO:0000259" key="10">
    <source>
        <dbReference type="PROSITE" id="PS51194"/>
    </source>
</evidence>
<dbReference type="InterPro" id="IPR014001">
    <property type="entry name" value="Helicase_ATP-bd"/>
</dbReference>
<dbReference type="SUPFAM" id="SSF69065">
    <property type="entry name" value="RNase III domain-like"/>
    <property type="match status" value="2"/>
</dbReference>
<evidence type="ECO:0000313" key="13">
    <source>
        <dbReference type="Proteomes" id="UP000054144"/>
    </source>
</evidence>
<evidence type="ECO:0000256" key="6">
    <source>
        <dbReference type="PROSITE-ProRule" id="PRU00657"/>
    </source>
</evidence>
<dbReference type="CDD" id="cd00593">
    <property type="entry name" value="RIBOc"/>
    <property type="match status" value="2"/>
</dbReference>
<dbReference type="Pfam" id="PF00636">
    <property type="entry name" value="Ribonuclease_3"/>
    <property type="match status" value="2"/>
</dbReference>
<dbReference type="PROSITE" id="PS51192">
    <property type="entry name" value="HELICASE_ATP_BIND_1"/>
    <property type="match status" value="1"/>
</dbReference>
<dbReference type="Pfam" id="PF00271">
    <property type="entry name" value="Helicase_C"/>
    <property type="match status" value="1"/>
</dbReference>
<dbReference type="SMART" id="SM00487">
    <property type="entry name" value="DEXDc"/>
    <property type="match status" value="1"/>
</dbReference>
<dbReference type="SUPFAM" id="SSF52540">
    <property type="entry name" value="P-loop containing nucleoside triphosphate hydrolases"/>
    <property type="match status" value="1"/>
</dbReference>
<dbReference type="Pfam" id="PF03368">
    <property type="entry name" value="Dicer_dimer"/>
    <property type="match status" value="1"/>
</dbReference>
<dbReference type="EMBL" id="KN881851">
    <property type="protein sequence ID" value="KIY48310.1"/>
    <property type="molecule type" value="Genomic_DNA"/>
</dbReference>
<dbReference type="GO" id="GO:0006396">
    <property type="term" value="P:RNA processing"/>
    <property type="evidence" value="ECO:0007669"/>
    <property type="project" value="InterPro"/>
</dbReference>
<feature type="domain" description="Helicase C-terminal" evidence="10">
    <location>
        <begin position="345"/>
        <end position="500"/>
    </location>
</feature>
<reference evidence="12 13" key="1">
    <citation type="journal article" date="2015" name="Fungal Genet. Biol.">
        <title>Evolution of novel wood decay mechanisms in Agaricales revealed by the genome sequences of Fistulina hepatica and Cylindrobasidium torrendii.</title>
        <authorList>
            <person name="Floudas D."/>
            <person name="Held B.W."/>
            <person name="Riley R."/>
            <person name="Nagy L.G."/>
            <person name="Koehler G."/>
            <person name="Ransdell A.S."/>
            <person name="Younus H."/>
            <person name="Chow J."/>
            <person name="Chiniquy J."/>
            <person name="Lipzen A."/>
            <person name="Tritt A."/>
            <person name="Sun H."/>
            <person name="Haridas S."/>
            <person name="LaButti K."/>
            <person name="Ohm R.A."/>
            <person name="Kues U."/>
            <person name="Blanchette R.A."/>
            <person name="Grigoriev I.V."/>
            <person name="Minto R.E."/>
            <person name="Hibbett D.S."/>
        </authorList>
    </citation>
    <scope>NUCLEOTIDE SEQUENCE [LARGE SCALE GENOMIC DNA]</scope>
    <source>
        <strain evidence="12 13">ATCC 64428</strain>
    </source>
</reference>
<feature type="domain" description="Dicer dsRNA-binding fold" evidence="11">
    <location>
        <begin position="529"/>
        <end position="629"/>
    </location>
</feature>
<feature type="domain" description="RNase III" evidence="8">
    <location>
        <begin position="907"/>
        <end position="1064"/>
    </location>
</feature>
<dbReference type="CDD" id="cd18034">
    <property type="entry name" value="DEXHc_dicer"/>
    <property type="match status" value="1"/>
</dbReference>
<evidence type="ECO:0000256" key="5">
    <source>
        <dbReference type="ARBA" id="ARBA00022840"/>
    </source>
</evidence>
<dbReference type="InterPro" id="IPR038248">
    <property type="entry name" value="Dicer_dimer_sf"/>
</dbReference>
<dbReference type="InterPro" id="IPR005034">
    <property type="entry name" value="Dicer_dimerisation"/>
</dbReference>
<evidence type="ECO:0000256" key="4">
    <source>
        <dbReference type="ARBA" id="ARBA00022806"/>
    </source>
</evidence>
<dbReference type="OrthoDB" id="416741at2759"/>
<keyword evidence="4" id="KW-0347">Helicase</keyword>
<organism evidence="12 13">
    <name type="scientific">Fistulina hepatica ATCC 64428</name>
    <dbReference type="NCBI Taxonomy" id="1128425"/>
    <lineage>
        <taxon>Eukaryota</taxon>
        <taxon>Fungi</taxon>
        <taxon>Dikarya</taxon>
        <taxon>Basidiomycota</taxon>
        <taxon>Agaricomycotina</taxon>
        <taxon>Agaricomycetes</taxon>
        <taxon>Agaricomycetidae</taxon>
        <taxon>Agaricales</taxon>
        <taxon>Fistulinaceae</taxon>
        <taxon>Fistulina</taxon>
    </lineage>
</organism>
<proteinExistence type="inferred from homology"/>
<dbReference type="PANTHER" id="PTHR14950:SF37">
    <property type="entry name" value="ENDORIBONUCLEASE DICER"/>
    <property type="match status" value="1"/>
</dbReference>
<accession>A0A0D7ACF0</accession>
<evidence type="ECO:0000256" key="7">
    <source>
        <dbReference type="SAM" id="MobiDB-lite"/>
    </source>
</evidence>
<evidence type="ECO:0000313" key="12">
    <source>
        <dbReference type="EMBL" id="KIY48310.1"/>
    </source>
</evidence>
<sequence length="1386" mass="155406">MSDCKELRPRKYQEEIFSCSKKENIIAALDTGAGKTYISLMLIRWIVSLETSRGKLIVFLVPKVPLVEQQGDFIARHSPLKVIKLSGELDINLGDRAGWKKRLENNDVAVMTAQIFLDLLLHTNWAIDRVSLMVFDECHHTRKNHPFNLIMTEYFQTAEEQRPKVFGLTASPVWNVKNPEQALVVLEKNLDAKIIAVQENIVELSTHAPRPVQLVKQFSAPPANYDIPFVPLWSWLQYFDDLDLKDPDFPWSKIERRYSVTLEGLGTYGASLYLYLELLRRITNLIATCSGVPTSPLLGDEVTFASTECPQELYIVKDMLSDYDEHFKNDASVPLDWCSPKVQCLVDILLEYHTPSFQGIVFVEQRQTAICLAELLSRIPSLKDRVECAAMVGSQTSGDSVSKAAANGALKLFRERAINLLIATSVAEEGLDFPACDLVVRFDPLSNMVAYLQSRGRIRNRSSTFIIMLREDDTDALAKYQVFMSSEADLKKVYQSRGVENGEAEEEDGGNSSDDDDGSVEDERYVVPRTGAVLTYGSAIGLLANLCELIPRDIFTPPHRPEYTGDFCSTLRLPSSLPLPPEDRVFVGPLKSTKKQARRAVAFAATQRLHELGVFDDYLLPAAARKKGDMDADGCVVTFKVADVPAVMDVQVLTPFVAGHVFFCHPVLFGGRYIAGLISGTPLSPSHFRSRAHNVVVGSPTSTWFSSEKLSLMCEFTMFNIFHHVTGRPLTGRPSVYLVPVKLKTSPYDDAAEYDVEPDFDSIIAFLRHPYGNFDWSEVEKRRSLQDLLLMNSNEYGRVYVLVGVRSDLTPMSTPDVGTIEYGHATYFDYFVDRWTRKGSTKWTPRVPETGPLLEVWRRPKSDDGSYPLRGDLDPIVHSANPGCLIPQGSTGWFDLSEDIISAYSIFPAILNRVSHTYRVRRAKTELALPAIDEDLFIEALTLPCAGMKYSNQRLETLGDAVLELCTTVYLFNKFPHRHEGQLTILRAASVSNRCLLSRAKEIGLEKYLICERASVADWQHIDDPECYYTDSSIPKRMRHVVFPRRSLQDCMEATLGASFVTGGIDMALRTGTALGLTFGGMAPWDLRYPVPPQTAVPTLVRDIQERLHYQFRQGHLLVEALTHPSFSSSDSLSSSYQRLEFMGDALINLIVVDYLYRKFPNATSFQLSMPRSKAVCSPALASLAVRRLQLHKMLLVNNVELSVGIARFVPILEETTPVDIIRRGWRLDPPKALSDVFESVVGALFIDTHYNYDKTAGIVEFLMEDLLDVLSPSLPLDPLSDLIIYLRKAGCNSKIDWRYVPPWLQGLPPGYALYLHDTLIVRPITTLRINITKKLAAERALATLQGPDPAKNLASICQCEPARKKKSQVLDESNMPNVPAVVPTQ</sequence>
<dbReference type="InterPro" id="IPR001650">
    <property type="entry name" value="Helicase_C-like"/>
</dbReference>
<feature type="domain" description="RNase III" evidence="8">
    <location>
        <begin position="1101"/>
        <end position="1250"/>
    </location>
</feature>
<evidence type="ECO:0008006" key="14">
    <source>
        <dbReference type="Google" id="ProtNLM"/>
    </source>
</evidence>
<dbReference type="PROSITE" id="PS51327">
    <property type="entry name" value="DICER_DSRBF"/>
    <property type="match status" value="1"/>
</dbReference>
<evidence type="ECO:0000259" key="8">
    <source>
        <dbReference type="PROSITE" id="PS50142"/>
    </source>
</evidence>
<dbReference type="InterPro" id="IPR000999">
    <property type="entry name" value="RNase_III_dom"/>
</dbReference>
<gene>
    <name evidence="12" type="ORF">FISHEDRAFT_43443</name>
</gene>
<dbReference type="SMART" id="SM00535">
    <property type="entry name" value="RIBOc"/>
    <property type="match status" value="2"/>
</dbReference>
<dbReference type="InterPro" id="IPR027417">
    <property type="entry name" value="P-loop_NTPase"/>
</dbReference>
<feature type="compositionally biased region" description="Acidic residues" evidence="7">
    <location>
        <begin position="502"/>
        <end position="520"/>
    </location>
</feature>
<evidence type="ECO:0000259" key="11">
    <source>
        <dbReference type="PROSITE" id="PS51327"/>
    </source>
</evidence>
<dbReference type="Pfam" id="PF00270">
    <property type="entry name" value="DEAD"/>
    <property type="match status" value="1"/>
</dbReference>
<dbReference type="GO" id="GO:0003723">
    <property type="term" value="F:RNA binding"/>
    <property type="evidence" value="ECO:0007669"/>
    <property type="project" value="UniProtKB-UniRule"/>
</dbReference>
<dbReference type="GO" id="GO:0031047">
    <property type="term" value="P:regulatory ncRNA-mediated gene silencing"/>
    <property type="evidence" value="ECO:0007669"/>
    <property type="project" value="UniProtKB-ARBA"/>
</dbReference>
<name>A0A0D7ACF0_9AGAR</name>
<dbReference type="InterPro" id="IPR036389">
    <property type="entry name" value="RNase_III_sf"/>
</dbReference>
<dbReference type="Gene3D" id="1.10.1520.10">
    <property type="entry name" value="Ribonuclease III domain"/>
    <property type="match status" value="2"/>
</dbReference>